<keyword evidence="2" id="KW-1185">Reference proteome</keyword>
<gene>
    <name evidence="1" type="ORF">GCM10017774_45990</name>
</gene>
<evidence type="ECO:0000313" key="1">
    <source>
        <dbReference type="EMBL" id="GHH45171.1"/>
    </source>
</evidence>
<dbReference type="Proteomes" id="UP000605568">
    <property type="component" value="Unassembled WGS sequence"/>
</dbReference>
<name>A0ABQ3MIE9_9PSEU</name>
<organism evidence="1 2">
    <name type="scientific">Lentzea cavernae</name>
    <dbReference type="NCBI Taxonomy" id="2020703"/>
    <lineage>
        <taxon>Bacteria</taxon>
        <taxon>Bacillati</taxon>
        <taxon>Actinomycetota</taxon>
        <taxon>Actinomycetes</taxon>
        <taxon>Pseudonocardiales</taxon>
        <taxon>Pseudonocardiaceae</taxon>
        <taxon>Lentzea</taxon>
    </lineage>
</organism>
<protein>
    <submittedName>
        <fullName evidence="1">Short-chain dehydrogenase</fullName>
    </submittedName>
</protein>
<accession>A0ABQ3MIE9</accession>
<dbReference type="SUPFAM" id="SSF51735">
    <property type="entry name" value="NAD(P)-binding Rossmann-fold domains"/>
    <property type="match status" value="1"/>
</dbReference>
<dbReference type="EMBL" id="BNAR01000006">
    <property type="protein sequence ID" value="GHH45171.1"/>
    <property type="molecule type" value="Genomic_DNA"/>
</dbReference>
<comment type="caution">
    <text evidence="1">The sequence shown here is derived from an EMBL/GenBank/DDBJ whole genome shotgun (WGS) entry which is preliminary data.</text>
</comment>
<reference evidence="2" key="1">
    <citation type="journal article" date="2019" name="Int. J. Syst. Evol. Microbiol.">
        <title>The Global Catalogue of Microorganisms (GCM) 10K type strain sequencing project: providing services to taxonomists for standard genome sequencing and annotation.</title>
        <authorList>
            <consortium name="The Broad Institute Genomics Platform"/>
            <consortium name="The Broad Institute Genome Sequencing Center for Infectious Disease"/>
            <person name="Wu L."/>
            <person name="Ma J."/>
        </authorList>
    </citation>
    <scope>NUCLEOTIDE SEQUENCE [LARGE SCALE GENOMIC DNA]</scope>
    <source>
        <strain evidence="2">CGMCC 4.7367</strain>
    </source>
</reference>
<dbReference type="InterPro" id="IPR036291">
    <property type="entry name" value="NAD(P)-bd_dom_sf"/>
</dbReference>
<sequence>MEGMAVVLITGADEEFGQETAHRLERAGHTVHRNDAMSALAVDELDVLVNAAGLAPETFEAKVAGLARVLQACLPALERSAAPVVVNVSAPETLTRAAATVVTAQYAKAFPRMRINAAERDAEIVLRLVRDGPTGGYFESA</sequence>
<proteinExistence type="predicted"/>
<evidence type="ECO:0000313" key="2">
    <source>
        <dbReference type="Proteomes" id="UP000605568"/>
    </source>
</evidence>
<dbReference type="Gene3D" id="3.40.50.720">
    <property type="entry name" value="NAD(P)-binding Rossmann-like Domain"/>
    <property type="match status" value="1"/>
</dbReference>